<proteinExistence type="predicted"/>
<sequence length="140" mass="15400">MSRQTKSTVIPPLTNWGGVRSVQRRLERSSTIVANKEAVAYALLSMANTKLTDIMTWDEHGNVTVKRSSDIPEHALHAIKNIKVRTDKDGVSTLEIELYDKVGVLRLLAKASGLLDSPDDDNKPSVIDINVVAPRGESHD</sequence>
<gene>
    <name evidence="1" type="ORF">UFOVP628_35</name>
</gene>
<protein>
    <submittedName>
        <fullName evidence="1">Terminase small subunit</fullName>
    </submittedName>
</protein>
<accession>A0A6J5N8W9</accession>
<dbReference type="EMBL" id="LR796601">
    <property type="protein sequence ID" value="CAB4153916.1"/>
    <property type="molecule type" value="Genomic_DNA"/>
</dbReference>
<organism evidence="1">
    <name type="scientific">uncultured Caudovirales phage</name>
    <dbReference type="NCBI Taxonomy" id="2100421"/>
    <lineage>
        <taxon>Viruses</taxon>
        <taxon>Duplodnaviria</taxon>
        <taxon>Heunggongvirae</taxon>
        <taxon>Uroviricota</taxon>
        <taxon>Caudoviricetes</taxon>
        <taxon>Peduoviridae</taxon>
        <taxon>Maltschvirus</taxon>
        <taxon>Maltschvirus maltsch</taxon>
    </lineage>
</organism>
<dbReference type="GO" id="GO:0051276">
    <property type="term" value="P:chromosome organization"/>
    <property type="evidence" value="ECO:0007669"/>
    <property type="project" value="InterPro"/>
</dbReference>
<reference evidence="1" key="1">
    <citation type="submission" date="2020-04" db="EMBL/GenBank/DDBJ databases">
        <authorList>
            <person name="Chiriac C."/>
            <person name="Salcher M."/>
            <person name="Ghai R."/>
            <person name="Kavagutti S V."/>
        </authorList>
    </citation>
    <scope>NUCLEOTIDE SEQUENCE</scope>
</reference>
<evidence type="ECO:0000313" key="1">
    <source>
        <dbReference type="EMBL" id="CAB4153916.1"/>
    </source>
</evidence>
<name>A0A6J5N8W9_9CAUD</name>